<evidence type="ECO:0000256" key="2">
    <source>
        <dbReference type="SAM" id="SignalP"/>
    </source>
</evidence>
<dbReference type="EMBL" id="CABFMQ020000013">
    <property type="protein sequence ID" value="VTZ48780.1"/>
    <property type="molecule type" value="Genomic_DNA"/>
</dbReference>
<name>A0A8B6M3E1_METTU</name>
<dbReference type="AlphaFoldDB" id="A0A8B6M3E1"/>
<evidence type="ECO:0000256" key="1">
    <source>
        <dbReference type="ARBA" id="ARBA00009387"/>
    </source>
</evidence>
<evidence type="ECO:0000313" key="5">
    <source>
        <dbReference type="Proteomes" id="UP000485880"/>
    </source>
</evidence>
<accession>A0A8B6M3E1</accession>
<dbReference type="RefSeq" id="WP_174511265.1">
    <property type="nucleotide sequence ID" value="NZ_CABFMQ020000013.1"/>
</dbReference>
<proteinExistence type="inferred from homology"/>
<dbReference type="Pfam" id="PF01464">
    <property type="entry name" value="SLT"/>
    <property type="match status" value="1"/>
</dbReference>
<comment type="caution">
    <text evidence="4">The sequence shown here is derived from an EMBL/GenBank/DDBJ whole genome shotgun (WGS) entry which is preliminary data.</text>
</comment>
<dbReference type="Gene3D" id="1.10.530.10">
    <property type="match status" value="1"/>
</dbReference>
<feature type="signal peptide" evidence="2">
    <location>
        <begin position="1"/>
        <end position="25"/>
    </location>
</feature>
<feature type="domain" description="Transglycosylase SLT" evidence="3">
    <location>
        <begin position="40"/>
        <end position="140"/>
    </location>
</feature>
<organism evidence="4 5">
    <name type="scientific">Methylocella tundrae</name>
    <dbReference type="NCBI Taxonomy" id="227605"/>
    <lineage>
        <taxon>Bacteria</taxon>
        <taxon>Pseudomonadati</taxon>
        <taxon>Pseudomonadota</taxon>
        <taxon>Alphaproteobacteria</taxon>
        <taxon>Hyphomicrobiales</taxon>
        <taxon>Beijerinckiaceae</taxon>
        <taxon>Methylocella</taxon>
    </lineage>
</organism>
<gene>
    <name evidence="4" type="ORF">MPC4_110080</name>
</gene>
<feature type="chain" id="PRO_5032374162" evidence="2">
    <location>
        <begin position="26"/>
        <end position="177"/>
    </location>
</feature>
<comment type="similarity">
    <text evidence="1">Belongs to the virb1 family.</text>
</comment>
<sequence length="177" mass="18994">MRRLLLAALVMVLMEAAIGSPPARAADDASGGSFVGACLLAAANLYQLPPGVLVILLNVEAGSLGKVSQNANKTVDIGPMQVNDSWIGKIAAHWRASAEATFYALRDNFCANIEGGAWILRQAIDEAHGDFWEGVALYHSHTEKYKTDYLQKVLAHAIRLSRQAAAEMAESNAMDGR</sequence>
<dbReference type="Proteomes" id="UP000485880">
    <property type="component" value="Unassembled WGS sequence"/>
</dbReference>
<dbReference type="InterPro" id="IPR008258">
    <property type="entry name" value="Transglycosylase_SLT_dom_1"/>
</dbReference>
<keyword evidence="2" id="KW-0732">Signal</keyword>
<keyword evidence="5" id="KW-1185">Reference proteome</keyword>
<dbReference type="SUPFAM" id="SSF53955">
    <property type="entry name" value="Lysozyme-like"/>
    <property type="match status" value="1"/>
</dbReference>
<protein>
    <submittedName>
        <fullName evidence="4">Lytic transglycosylase</fullName>
    </submittedName>
</protein>
<evidence type="ECO:0000313" key="4">
    <source>
        <dbReference type="EMBL" id="VTZ48780.1"/>
    </source>
</evidence>
<evidence type="ECO:0000259" key="3">
    <source>
        <dbReference type="Pfam" id="PF01464"/>
    </source>
</evidence>
<reference evidence="4 5" key="1">
    <citation type="submission" date="2019-05" db="EMBL/GenBank/DDBJ databases">
        <authorList>
            <person name="Farhan Ul Haque M."/>
        </authorList>
    </citation>
    <scope>NUCLEOTIDE SEQUENCE [LARGE SCALE GENOMIC DNA]</scope>
    <source>
        <strain evidence="4">2</strain>
    </source>
</reference>
<dbReference type="InterPro" id="IPR023346">
    <property type="entry name" value="Lysozyme-like_dom_sf"/>
</dbReference>
<dbReference type="CDD" id="cd13400">
    <property type="entry name" value="LT_IagB-like"/>
    <property type="match status" value="1"/>
</dbReference>